<evidence type="ECO:0000313" key="2">
    <source>
        <dbReference type="EMBL" id="TMM48191.1"/>
    </source>
</evidence>
<dbReference type="AlphaFoldDB" id="A0A5S3P5T9"/>
<gene>
    <name evidence="2" type="ORF">FEV51_07815</name>
</gene>
<organism evidence="2 3">
    <name type="scientific">Qipengyuania marisflavi</name>
    <dbReference type="NCBI Taxonomy" id="2486356"/>
    <lineage>
        <taxon>Bacteria</taxon>
        <taxon>Pseudomonadati</taxon>
        <taxon>Pseudomonadota</taxon>
        <taxon>Alphaproteobacteria</taxon>
        <taxon>Sphingomonadales</taxon>
        <taxon>Erythrobacteraceae</taxon>
        <taxon>Qipengyuania</taxon>
    </lineage>
</organism>
<dbReference type="Proteomes" id="UP000309668">
    <property type="component" value="Unassembled WGS sequence"/>
</dbReference>
<feature type="transmembrane region" description="Helical" evidence="1">
    <location>
        <begin position="12"/>
        <end position="30"/>
    </location>
</feature>
<keyword evidence="1" id="KW-0472">Membrane</keyword>
<protein>
    <submittedName>
        <fullName evidence="2">Uncharacterized protein</fullName>
    </submittedName>
</protein>
<accession>A0A5S3P5T9</accession>
<dbReference type="RefSeq" id="WP_138617627.1">
    <property type="nucleotide sequence ID" value="NZ_VCAO01000003.1"/>
</dbReference>
<comment type="caution">
    <text evidence="2">The sequence shown here is derived from an EMBL/GenBank/DDBJ whole genome shotgun (WGS) entry which is preliminary data.</text>
</comment>
<proteinExistence type="predicted"/>
<evidence type="ECO:0000313" key="3">
    <source>
        <dbReference type="Proteomes" id="UP000309668"/>
    </source>
</evidence>
<keyword evidence="1" id="KW-1133">Transmembrane helix</keyword>
<evidence type="ECO:0000256" key="1">
    <source>
        <dbReference type="SAM" id="Phobius"/>
    </source>
</evidence>
<sequence length="295" mass="31797">MSRQRRPRRCTLVIVIIAMIGSAILATAIFRSLREATEFYVPDQREAATAQALFTRALAGDQGAVLGRDLEALGFELRPIANTEGERVIREIDGDCRGRGLYRLRERGAVPLALIAPHRGFDRGTGQLAEQLMAEFPFAAAAWNSAPRKITQDCPGGGDPTRVETHYLTAFSLAFAATHPGGRVVQLHGFDRSRRESSAAQLADAIISEGSDNPAARLLDVADCLSVALHPARVLVYPGETRELGATQNRQGQALRAGGFDGFVHLEMSAGLRERLLSDGALRARLGQCLGTGLT</sequence>
<keyword evidence="3" id="KW-1185">Reference proteome</keyword>
<dbReference type="EMBL" id="VCAO01000003">
    <property type="protein sequence ID" value="TMM48191.1"/>
    <property type="molecule type" value="Genomic_DNA"/>
</dbReference>
<reference evidence="2 3" key="1">
    <citation type="submission" date="2019-05" db="EMBL/GenBank/DDBJ databases">
        <title>Erythrobacter marisflavi sp. nov., isolated from isolated from water of an estuary environment.</title>
        <authorList>
            <person name="Yoon J.-H."/>
        </authorList>
    </citation>
    <scope>NUCLEOTIDE SEQUENCE [LARGE SCALE GENOMIC DNA]</scope>
    <source>
        <strain evidence="2 3">KEM-5</strain>
    </source>
</reference>
<name>A0A5S3P5T9_9SPHN</name>
<dbReference type="OrthoDB" id="5519458at2"/>
<keyword evidence="1" id="KW-0812">Transmembrane</keyword>